<sequence length="135" mass="14224">MRKPDPVLLAQSALCIAAAAAFTGAGIGLGFRLDEPRTETETVMLDAPPACQEIAPELQAERARTETLAAAVDAVQIESAALAEVALTADPDAIVEQADRLDDAKRNEQELRLALATDEAATNAVVDNCAPEREQ</sequence>
<evidence type="ECO:0000313" key="3">
    <source>
        <dbReference type="Proteomes" id="UP001500843"/>
    </source>
</evidence>
<evidence type="ECO:0000313" key="2">
    <source>
        <dbReference type="EMBL" id="GAA4707264.1"/>
    </source>
</evidence>
<reference evidence="3" key="1">
    <citation type="journal article" date="2019" name="Int. J. Syst. Evol. Microbiol.">
        <title>The Global Catalogue of Microorganisms (GCM) 10K type strain sequencing project: providing services to taxonomists for standard genome sequencing and annotation.</title>
        <authorList>
            <consortium name="The Broad Institute Genomics Platform"/>
            <consortium name="The Broad Institute Genome Sequencing Center for Infectious Disease"/>
            <person name="Wu L."/>
            <person name="Ma J."/>
        </authorList>
    </citation>
    <scope>NUCLEOTIDE SEQUENCE [LARGE SCALE GENOMIC DNA]</scope>
    <source>
        <strain evidence="3">JCM 17975</strain>
    </source>
</reference>
<accession>A0ABP8XFW2</accession>
<dbReference type="RefSeq" id="WP_253873027.1">
    <property type="nucleotide sequence ID" value="NZ_BAABHM010000013.1"/>
</dbReference>
<proteinExistence type="predicted"/>
<comment type="caution">
    <text evidence="2">The sequence shown here is derived from an EMBL/GenBank/DDBJ whole genome shotgun (WGS) entry which is preliminary data.</text>
</comment>
<gene>
    <name evidence="2" type="ORF">GCM10023198_32110</name>
</gene>
<feature type="coiled-coil region" evidence="1">
    <location>
        <begin position="94"/>
        <end position="121"/>
    </location>
</feature>
<dbReference type="Proteomes" id="UP001500843">
    <property type="component" value="Unassembled WGS sequence"/>
</dbReference>
<evidence type="ECO:0000256" key="1">
    <source>
        <dbReference type="SAM" id="Coils"/>
    </source>
</evidence>
<dbReference type="EMBL" id="BAABHM010000013">
    <property type="protein sequence ID" value="GAA4707264.1"/>
    <property type="molecule type" value="Genomic_DNA"/>
</dbReference>
<name>A0ABP8XFW2_9MICO</name>
<protein>
    <submittedName>
        <fullName evidence="2">Uncharacterized protein</fullName>
    </submittedName>
</protein>
<keyword evidence="3" id="KW-1185">Reference proteome</keyword>
<keyword evidence="1" id="KW-0175">Coiled coil</keyword>
<organism evidence="2 3">
    <name type="scientific">Promicromonospora umidemergens</name>
    <dbReference type="NCBI Taxonomy" id="629679"/>
    <lineage>
        <taxon>Bacteria</taxon>
        <taxon>Bacillati</taxon>
        <taxon>Actinomycetota</taxon>
        <taxon>Actinomycetes</taxon>
        <taxon>Micrococcales</taxon>
        <taxon>Promicromonosporaceae</taxon>
        <taxon>Promicromonospora</taxon>
    </lineage>
</organism>